<evidence type="ECO:0000259" key="6">
    <source>
        <dbReference type="PROSITE" id="PS50089"/>
    </source>
</evidence>
<dbReference type="GO" id="GO:0008270">
    <property type="term" value="F:zinc ion binding"/>
    <property type="evidence" value="ECO:0007669"/>
    <property type="project" value="UniProtKB-KW"/>
</dbReference>
<keyword evidence="1" id="KW-0479">Metal-binding</keyword>
<gene>
    <name evidence="8" type="ORF">NXF25_004513</name>
</gene>
<protein>
    <submittedName>
        <fullName evidence="8">E3 ubiquitin-protein ligase TRIM39-like</fullName>
    </submittedName>
</protein>
<dbReference type="Gene3D" id="3.30.160.60">
    <property type="entry name" value="Classic Zinc Finger"/>
    <property type="match status" value="1"/>
</dbReference>
<organism evidence="8 9">
    <name type="scientific">Crotalus adamanteus</name>
    <name type="common">Eastern diamondback rattlesnake</name>
    <dbReference type="NCBI Taxonomy" id="8729"/>
    <lineage>
        <taxon>Eukaryota</taxon>
        <taxon>Metazoa</taxon>
        <taxon>Chordata</taxon>
        <taxon>Craniata</taxon>
        <taxon>Vertebrata</taxon>
        <taxon>Euteleostomi</taxon>
        <taxon>Lepidosauria</taxon>
        <taxon>Squamata</taxon>
        <taxon>Bifurcata</taxon>
        <taxon>Unidentata</taxon>
        <taxon>Episquamata</taxon>
        <taxon>Toxicofera</taxon>
        <taxon>Serpentes</taxon>
        <taxon>Colubroidea</taxon>
        <taxon>Viperidae</taxon>
        <taxon>Crotalinae</taxon>
        <taxon>Crotalus</taxon>
    </lineage>
</organism>
<dbReference type="SUPFAM" id="SSF57850">
    <property type="entry name" value="RING/U-box"/>
    <property type="match status" value="1"/>
</dbReference>
<dbReference type="SMART" id="SM00336">
    <property type="entry name" value="BBOX"/>
    <property type="match status" value="1"/>
</dbReference>
<dbReference type="Gene3D" id="3.30.40.10">
    <property type="entry name" value="Zinc/RING finger domain, C3HC4 (zinc finger)"/>
    <property type="match status" value="1"/>
</dbReference>
<dbReference type="CDD" id="cd16594">
    <property type="entry name" value="RING-HC_TRIM7-like_C-IV"/>
    <property type="match status" value="1"/>
</dbReference>
<evidence type="ECO:0000256" key="4">
    <source>
        <dbReference type="PROSITE-ProRule" id="PRU00024"/>
    </source>
</evidence>
<dbReference type="Pfam" id="PF15227">
    <property type="entry name" value="zf-C3HC4_4"/>
    <property type="match status" value="1"/>
</dbReference>
<dbReference type="EMBL" id="JAOTOJ010000002">
    <property type="protein sequence ID" value="KAK9405739.1"/>
    <property type="molecule type" value="Genomic_DNA"/>
</dbReference>
<dbReference type="PROSITE" id="PS00518">
    <property type="entry name" value="ZF_RING_1"/>
    <property type="match status" value="1"/>
</dbReference>
<keyword evidence="2 4" id="KW-0863">Zinc-finger</keyword>
<reference evidence="8 9" key="1">
    <citation type="journal article" date="2024" name="Proc. Natl. Acad. Sci. U.S.A.">
        <title>The genetic regulatory architecture and epigenomic basis for age-related changes in rattlesnake venom.</title>
        <authorList>
            <person name="Hogan M.P."/>
            <person name="Holding M.L."/>
            <person name="Nystrom G.S."/>
            <person name="Colston T.J."/>
            <person name="Bartlett D.A."/>
            <person name="Mason A.J."/>
            <person name="Ellsworth S.A."/>
            <person name="Rautsaw R.M."/>
            <person name="Lawrence K.C."/>
            <person name="Strickland J.L."/>
            <person name="He B."/>
            <person name="Fraser P."/>
            <person name="Margres M.J."/>
            <person name="Gilbert D.M."/>
            <person name="Gibbs H.L."/>
            <person name="Parkinson C.L."/>
            <person name="Rokyta D.R."/>
        </authorList>
    </citation>
    <scope>NUCLEOTIDE SEQUENCE [LARGE SCALE GENOMIC DNA]</scope>
    <source>
        <strain evidence="8">DRR0105</strain>
    </source>
</reference>
<feature type="compositionally biased region" description="Basic and acidic residues" evidence="5">
    <location>
        <begin position="368"/>
        <end position="391"/>
    </location>
</feature>
<evidence type="ECO:0000256" key="1">
    <source>
        <dbReference type="ARBA" id="ARBA00022723"/>
    </source>
</evidence>
<dbReference type="InterPro" id="IPR017907">
    <property type="entry name" value="Znf_RING_CS"/>
</dbReference>
<feature type="domain" description="RING-type" evidence="6">
    <location>
        <begin position="16"/>
        <end position="58"/>
    </location>
</feature>
<name>A0AAW1BU80_CROAD</name>
<sequence>MAAEAPLQDLLEEATCSICLDYFQDPVLIPECGHNFCRGCLTGSWGTSESEASCPQCRQTFGPRNVLPNRQLARLVEVARRCEDPWDEEGGSVCPKHREPLKLFCKHHETLICVVCDRCKKHRGHWVIPSEEAFQEYQIKVGDCLKAQKEEKEKIATYKTDTEQRVQEMLDQIKKEKKNAVAEFRELQRWLKRQEKLLLARMEETEKEILARRDNGLAGLCSLDDLIQEIEEKHQQPASKLLQDIGSILEKYQAKKTFENPVDLLLEPKWTIWDYNDITVLLKSTMKKLRDTLETGFQLQEVNVILDPDTAHPGRLDISEDKKSIKAVKPERGGEQGIEGVRGRGESLGAEGRRGVGPPAHLASTPRNEGEQRMRIGKGRKECEGKVGKSL</sequence>
<proteinExistence type="predicted"/>
<dbReference type="SMART" id="SM00184">
    <property type="entry name" value="RING"/>
    <property type="match status" value="1"/>
</dbReference>
<dbReference type="PANTHER" id="PTHR24103">
    <property type="entry name" value="E3 UBIQUITIN-PROTEIN LIGASE TRIM"/>
    <property type="match status" value="1"/>
</dbReference>
<dbReference type="CDD" id="cd19766">
    <property type="entry name" value="Bbox2_TRIM11_C-IV"/>
    <property type="match status" value="1"/>
</dbReference>
<feature type="domain" description="B box-type" evidence="7">
    <location>
        <begin position="89"/>
        <end position="130"/>
    </location>
</feature>
<dbReference type="AlphaFoldDB" id="A0AAW1BU80"/>
<comment type="caution">
    <text evidence="8">The sequence shown here is derived from an EMBL/GenBank/DDBJ whole genome shotgun (WGS) entry which is preliminary data.</text>
</comment>
<dbReference type="InterPro" id="IPR001841">
    <property type="entry name" value="Znf_RING"/>
</dbReference>
<dbReference type="Proteomes" id="UP001474421">
    <property type="component" value="Unassembled WGS sequence"/>
</dbReference>
<dbReference type="InterPro" id="IPR050143">
    <property type="entry name" value="TRIM/RBCC"/>
</dbReference>
<dbReference type="InterPro" id="IPR013083">
    <property type="entry name" value="Znf_RING/FYVE/PHD"/>
</dbReference>
<evidence type="ECO:0000256" key="5">
    <source>
        <dbReference type="SAM" id="MobiDB-lite"/>
    </source>
</evidence>
<dbReference type="SUPFAM" id="SSF57845">
    <property type="entry name" value="B-box zinc-binding domain"/>
    <property type="match status" value="1"/>
</dbReference>
<accession>A0AAW1BU80</accession>
<evidence type="ECO:0000313" key="9">
    <source>
        <dbReference type="Proteomes" id="UP001474421"/>
    </source>
</evidence>
<keyword evidence="3" id="KW-0862">Zinc</keyword>
<evidence type="ECO:0000259" key="7">
    <source>
        <dbReference type="PROSITE" id="PS50119"/>
    </source>
</evidence>
<dbReference type="PROSITE" id="PS50119">
    <property type="entry name" value="ZF_BBOX"/>
    <property type="match status" value="1"/>
</dbReference>
<keyword evidence="9" id="KW-1185">Reference proteome</keyword>
<dbReference type="Pfam" id="PF00643">
    <property type="entry name" value="zf-B_box"/>
    <property type="match status" value="1"/>
</dbReference>
<feature type="region of interest" description="Disordered" evidence="5">
    <location>
        <begin position="327"/>
        <end position="391"/>
    </location>
</feature>
<evidence type="ECO:0000313" key="8">
    <source>
        <dbReference type="EMBL" id="KAK9405739.1"/>
    </source>
</evidence>
<dbReference type="InterPro" id="IPR000315">
    <property type="entry name" value="Znf_B-box"/>
</dbReference>
<evidence type="ECO:0000256" key="3">
    <source>
        <dbReference type="ARBA" id="ARBA00022833"/>
    </source>
</evidence>
<dbReference type="PROSITE" id="PS50089">
    <property type="entry name" value="ZF_RING_2"/>
    <property type="match status" value="1"/>
</dbReference>
<evidence type="ECO:0000256" key="2">
    <source>
        <dbReference type="ARBA" id="ARBA00022771"/>
    </source>
</evidence>